<feature type="domain" description="Type IV methyl-directed restriction enzyme EcoKMcrB subunit DNA-binding" evidence="1">
    <location>
        <begin position="12"/>
        <end position="86"/>
    </location>
</feature>
<reference evidence="2 3" key="1">
    <citation type="submission" date="2021-03" db="EMBL/GenBank/DDBJ databases">
        <title>Antimicrobial resistance genes in bacteria isolated from Japanese honey, and their potential for conferring macrolide and lincosamide resistance in the American foulbrood pathogen Paenibacillus larvae.</title>
        <authorList>
            <person name="Okamoto M."/>
            <person name="Kumagai M."/>
            <person name="Kanamori H."/>
            <person name="Takamatsu D."/>
        </authorList>
    </citation>
    <scope>NUCLEOTIDE SEQUENCE [LARGE SCALE GENOMIC DNA]</scope>
    <source>
        <strain evidence="2 3">J34TS1</strain>
    </source>
</reference>
<dbReference type="Pfam" id="PF12102">
    <property type="entry name" value="MrcB_N"/>
    <property type="match status" value="1"/>
</dbReference>
<organism evidence="2 3">
    <name type="scientific">Paenibacillus azoreducens</name>
    <dbReference type="NCBI Taxonomy" id="116718"/>
    <lineage>
        <taxon>Bacteria</taxon>
        <taxon>Bacillati</taxon>
        <taxon>Bacillota</taxon>
        <taxon>Bacilli</taxon>
        <taxon>Bacillales</taxon>
        <taxon>Paenibacillaceae</taxon>
        <taxon>Paenibacillus</taxon>
    </lineage>
</organism>
<evidence type="ECO:0000313" key="3">
    <source>
        <dbReference type="Proteomes" id="UP000682811"/>
    </source>
</evidence>
<name>A0A919YAG9_9BACL</name>
<dbReference type="InterPro" id="IPR021961">
    <property type="entry name" value="McrB_DNA-bd"/>
</dbReference>
<gene>
    <name evidence="2" type="ORF">J34TS1_15790</name>
</gene>
<dbReference type="EMBL" id="BORT01000005">
    <property type="protein sequence ID" value="GIO46814.1"/>
    <property type="molecule type" value="Genomic_DNA"/>
</dbReference>
<dbReference type="Proteomes" id="UP000682811">
    <property type="component" value="Unassembled WGS sequence"/>
</dbReference>
<evidence type="ECO:0000313" key="2">
    <source>
        <dbReference type="EMBL" id="GIO46814.1"/>
    </source>
</evidence>
<sequence>MGKHSLDCCDGQAITDTTQHGDYIVYLFSENMESVYLTLAQEVTVPKDEFEKKEGYNYLEKKASKLRELLPLEGMHKDDGINLTSRGAGDSGEITLTVRVYLDPWIKL</sequence>
<dbReference type="Gene3D" id="3.30.920.90">
    <property type="match status" value="1"/>
</dbReference>
<proteinExistence type="predicted"/>
<protein>
    <recommendedName>
        <fullName evidence="1">Type IV methyl-directed restriction enzyme EcoKMcrB subunit DNA-binding domain-containing protein</fullName>
    </recommendedName>
</protein>
<comment type="caution">
    <text evidence="2">The sequence shown here is derived from an EMBL/GenBank/DDBJ whole genome shotgun (WGS) entry which is preliminary data.</text>
</comment>
<keyword evidence="3" id="KW-1185">Reference proteome</keyword>
<dbReference type="AlphaFoldDB" id="A0A919YAG9"/>
<accession>A0A919YAG9</accession>
<evidence type="ECO:0000259" key="1">
    <source>
        <dbReference type="Pfam" id="PF12102"/>
    </source>
</evidence>